<dbReference type="EMBL" id="JAULSX010000008">
    <property type="protein sequence ID" value="KAK3486933.1"/>
    <property type="molecule type" value="Genomic_DNA"/>
</dbReference>
<dbReference type="GeneID" id="87876847"/>
<dbReference type="Proteomes" id="UP001285908">
    <property type="component" value="Unassembled WGS sequence"/>
</dbReference>
<keyword evidence="2" id="KW-1185">Reference proteome</keyword>
<accession>A0AAJ0MNC2</accession>
<reference evidence="1 2" key="1">
    <citation type="journal article" date="2023" name="Mol. Phylogenet. Evol.">
        <title>Genome-scale phylogeny and comparative genomics of the fungal order Sordariales.</title>
        <authorList>
            <person name="Hensen N."/>
            <person name="Bonometti L."/>
            <person name="Westerberg I."/>
            <person name="Brannstrom I.O."/>
            <person name="Guillou S."/>
            <person name="Cros-Aarteil S."/>
            <person name="Calhoun S."/>
            <person name="Haridas S."/>
            <person name="Kuo A."/>
            <person name="Mondo S."/>
            <person name="Pangilinan J."/>
            <person name="Riley R."/>
            <person name="LaButti K."/>
            <person name="Andreopoulos B."/>
            <person name="Lipzen A."/>
            <person name="Chen C."/>
            <person name="Yan M."/>
            <person name="Daum C."/>
            <person name="Ng V."/>
            <person name="Clum A."/>
            <person name="Steindorff A."/>
            <person name="Ohm R.A."/>
            <person name="Martin F."/>
            <person name="Silar P."/>
            <person name="Natvig D.O."/>
            <person name="Lalanne C."/>
            <person name="Gautier V."/>
            <person name="Ament-Velasquez S.L."/>
            <person name="Kruys A."/>
            <person name="Hutchinson M.I."/>
            <person name="Powell A.J."/>
            <person name="Barry K."/>
            <person name="Miller A.N."/>
            <person name="Grigoriev I.V."/>
            <person name="Debuchy R."/>
            <person name="Gladieux P."/>
            <person name="Hiltunen Thoren M."/>
            <person name="Johannesson H."/>
        </authorList>
    </citation>
    <scope>NUCLEOTIDE SEQUENCE [LARGE SCALE GENOMIC DNA]</scope>
    <source>
        <strain evidence="1 2">FGSC 10403</strain>
    </source>
</reference>
<sequence length="146" mass="16057">MPTTLLLTPSPYDPSLRGPPRFPGPWVSRLHPAISAATRAHITTEKLKSCTATRILQSQPQDALPRTKNYHFDFLPHQPYFGRDASLGPDGRRRRGATAKPLGCMYVIRIPARGRPVDHFHVSVSASLIGEADGLHPHRVAAEAIV</sequence>
<proteinExistence type="predicted"/>
<comment type="caution">
    <text evidence="1">The sequence shown here is derived from an EMBL/GenBank/DDBJ whole genome shotgun (WGS) entry which is preliminary data.</text>
</comment>
<organism evidence="1 2">
    <name type="scientific">Neurospora hispaniola</name>
    <dbReference type="NCBI Taxonomy" id="588809"/>
    <lineage>
        <taxon>Eukaryota</taxon>
        <taxon>Fungi</taxon>
        <taxon>Dikarya</taxon>
        <taxon>Ascomycota</taxon>
        <taxon>Pezizomycotina</taxon>
        <taxon>Sordariomycetes</taxon>
        <taxon>Sordariomycetidae</taxon>
        <taxon>Sordariales</taxon>
        <taxon>Sordariaceae</taxon>
        <taxon>Neurospora</taxon>
    </lineage>
</organism>
<gene>
    <name evidence="1" type="ORF">B0T23DRAFT_407811</name>
</gene>
<name>A0AAJ0MNC2_9PEZI</name>
<dbReference type="RefSeq" id="XP_062689490.1">
    <property type="nucleotide sequence ID" value="XM_062839225.1"/>
</dbReference>
<dbReference type="AlphaFoldDB" id="A0AAJ0MNC2"/>
<evidence type="ECO:0000313" key="1">
    <source>
        <dbReference type="EMBL" id="KAK3486933.1"/>
    </source>
</evidence>
<evidence type="ECO:0000313" key="2">
    <source>
        <dbReference type="Proteomes" id="UP001285908"/>
    </source>
</evidence>
<protein>
    <submittedName>
        <fullName evidence="1">Uncharacterized protein</fullName>
    </submittedName>
</protein>